<feature type="transmembrane region" description="Helical" evidence="13">
    <location>
        <begin position="898"/>
        <end position="915"/>
    </location>
</feature>
<dbReference type="SUPFAM" id="SSF81665">
    <property type="entry name" value="Calcium ATPase, transmembrane domain M"/>
    <property type="match status" value="1"/>
</dbReference>
<comment type="catalytic activity">
    <reaction evidence="12 13">
        <text>ATP + H2O = ADP + phosphate + H(+)</text>
        <dbReference type="Rhea" id="RHEA:13065"/>
        <dbReference type="ChEBI" id="CHEBI:15377"/>
        <dbReference type="ChEBI" id="CHEBI:15378"/>
        <dbReference type="ChEBI" id="CHEBI:30616"/>
        <dbReference type="ChEBI" id="CHEBI:43474"/>
        <dbReference type="ChEBI" id="CHEBI:456216"/>
    </reaction>
</comment>
<comment type="similarity">
    <text evidence="2 13">Belongs to the cation transport ATPase (P-type) (TC 3.A.3) family. Type V subfamily.</text>
</comment>
<dbReference type="InterPro" id="IPR006544">
    <property type="entry name" value="P-type_TPase_V"/>
</dbReference>
<feature type="transmembrane region" description="Helical" evidence="13">
    <location>
        <begin position="1058"/>
        <end position="1076"/>
    </location>
</feature>
<dbReference type="SFLD" id="SFLDF00027">
    <property type="entry name" value="p-type_atpase"/>
    <property type="match status" value="1"/>
</dbReference>
<evidence type="ECO:0000256" key="5">
    <source>
        <dbReference type="ARBA" id="ARBA00022723"/>
    </source>
</evidence>
<feature type="transmembrane region" description="Helical" evidence="13">
    <location>
        <begin position="395"/>
        <end position="422"/>
    </location>
</feature>
<evidence type="ECO:0000313" key="18">
    <source>
        <dbReference type="EMBL" id="CAH0100338.1"/>
    </source>
</evidence>
<dbReference type="Gene3D" id="2.70.150.10">
    <property type="entry name" value="Calcium-transporting ATPase, cytoplasmic transduction domain A"/>
    <property type="match status" value="1"/>
</dbReference>
<dbReference type="InterPro" id="IPR001757">
    <property type="entry name" value="P_typ_ATPase"/>
</dbReference>
<dbReference type="Pfam" id="PF13246">
    <property type="entry name" value="Cation_ATPase"/>
    <property type="match status" value="1"/>
</dbReference>
<dbReference type="EC" id="7.2.2.-" evidence="13"/>
<feature type="transmembrane region" description="Helical" evidence="13">
    <location>
        <begin position="1022"/>
        <end position="1046"/>
    </location>
</feature>
<feature type="region of interest" description="Disordered" evidence="14">
    <location>
        <begin position="1210"/>
        <end position="1237"/>
    </location>
</feature>
<dbReference type="FunFam" id="1.20.1110.10:FF:000023">
    <property type="entry name" value="Cation-transporting ATPase"/>
    <property type="match status" value="1"/>
</dbReference>
<keyword evidence="3" id="KW-0597">Phosphoprotein</keyword>
<dbReference type="GO" id="GO:0005524">
    <property type="term" value="F:ATP binding"/>
    <property type="evidence" value="ECO:0007669"/>
    <property type="project" value="UniProtKB-UniRule"/>
</dbReference>
<comment type="subcellular location">
    <subcellularLocation>
        <location evidence="1 13">Membrane</location>
        <topology evidence="1 13">Multi-pass membrane protein</topology>
    </subcellularLocation>
</comment>
<dbReference type="SFLD" id="SFLDG00002">
    <property type="entry name" value="C1.7:_P-type_atpase_like"/>
    <property type="match status" value="1"/>
</dbReference>
<evidence type="ECO:0000259" key="15">
    <source>
        <dbReference type="Pfam" id="PF00122"/>
    </source>
</evidence>
<evidence type="ECO:0000259" key="17">
    <source>
        <dbReference type="Pfam" id="PF12409"/>
    </source>
</evidence>
<dbReference type="PANTHER" id="PTHR45630:SF8">
    <property type="entry name" value="CATION-TRANSPORTING ATPASE"/>
    <property type="match status" value="1"/>
</dbReference>
<accession>A0A8J2WG69</accession>
<feature type="domain" description="P-type ATPase A" evidence="15">
    <location>
        <begin position="229"/>
        <end position="349"/>
    </location>
</feature>
<feature type="domain" description="P5B-type ATPase N-terminal" evidence="17">
    <location>
        <begin position="17"/>
        <end position="82"/>
    </location>
</feature>
<feature type="region of interest" description="Disordered" evidence="14">
    <location>
        <begin position="1264"/>
        <end position="1285"/>
    </location>
</feature>
<dbReference type="EMBL" id="CAKKLH010000035">
    <property type="protein sequence ID" value="CAH0100338.1"/>
    <property type="molecule type" value="Genomic_DNA"/>
</dbReference>
<feature type="compositionally biased region" description="Basic and acidic residues" evidence="14">
    <location>
        <begin position="1114"/>
        <end position="1134"/>
    </location>
</feature>
<dbReference type="FunFam" id="2.70.150.10:FF:000203">
    <property type="entry name" value="Cation-transporting ATPase"/>
    <property type="match status" value="1"/>
</dbReference>
<feature type="transmembrane region" description="Helical" evidence="13">
    <location>
        <begin position="359"/>
        <end position="383"/>
    </location>
</feature>
<dbReference type="InterPro" id="IPR023214">
    <property type="entry name" value="HAD_sf"/>
</dbReference>
<gene>
    <name evidence="18" type="ORF">DGAL_LOCUS2560</name>
</gene>
<dbReference type="FunFam" id="3.40.1110.10:FF:000187">
    <property type="entry name" value="Cation-transporting ATPase"/>
    <property type="match status" value="1"/>
</dbReference>
<keyword evidence="19" id="KW-1185">Reference proteome</keyword>
<dbReference type="PROSITE" id="PS00154">
    <property type="entry name" value="ATPASE_E1_E2"/>
    <property type="match status" value="1"/>
</dbReference>
<evidence type="ECO:0000256" key="10">
    <source>
        <dbReference type="ARBA" id="ARBA00022989"/>
    </source>
</evidence>
<dbReference type="OrthoDB" id="48943at2759"/>
<organism evidence="18 19">
    <name type="scientific">Daphnia galeata</name>
    <dbReference type="NCBI Taxonomy" id="27404"/>
    <lineage>
        <taxon>Eukaryota</taxon>
        <taxon>Metazoa</taxon>
        <taxon>Ecdysozoa</taxon>
        <taxon>Arthropoda</taxon>
        <taxon>Crustacea</taxon>
        <taxon>Branchiopoda</taxon>
        <taxon>Diplostraca</taxon>
        <taxon>Cladocera</taxon>
        <taxon>Anomopoda</taxon>
        <taxon>Daphniidae</taxon>
        <taxon>Daphnia</taxon>
    </lineage>
</organism>
<feature type="transmembrane region" description="Helical" evidence="13">
    <location>
        <begin position="31"/>
        <end position="51"/>
    </location>
</feature>
<evidence type="ECO:0000256" key="8">
    <source>
        <dbReference type="ARBA" id="ARBA00022842"/>
    </source>
</evidence>
<dbReference type="GO" id="GO:0019829">
    <property type="term" value="F:ATPase-coupled monoatomic cation transmembrane transporter activity"/>
    <property type="evidence" value="ECO:0007669"/>
    <property type="project" value="UniProtKB-UniRule"/>
</dbReference>
<dbReference type="GO" id="GO:0140358">
    <property type="term" value="F:P-type transmembrane transporter activity"/>
    <property type="evidence" value="ECO:0007669"/>
    <property type="project" value="InterPro"/>
</dbReference>
<dbReference type="InterPro" id="IPR008250">
    <property type="entry name" value="ATPase_P-typ_transduc_dom_A_sf"/>
</dbReference>
<dbReference type="FunFam" id="3.40.50.1000:FF:000068">
    <property type="entry name" value="Cation-transporting ATPase"/>
    <property type="match status" value="1"/>
</dbReference>
<evidence type="ECO:0000259" key="16">
    <source>
        <dbReference type="Pfam" id="PF00690"/>
    </source>
</evidence>
<evidence type="ECO:0000256" key="6">
    <source>
        <dbReference type="ARBA" id="ARBA00022741"/>
    </source>
</evidence>
<dbReference type="Pfam" id="PF12409">
    <property type="entry name" value="P5-ATPase"/>
    <property type="match status" value="1"/>
</dbReference>
<keyword evidence="6 13" id="KW-0547">Nucleotide-binding</keyword>
<keyword evidence="8 13" id="KW-0460">Magnesium</keyword>
<feature type="transmembrane region" description="Helical" evidence="13">
    <location>
        <begin position="871"/>
        <end position="892"/>
    </location>
</feature>
<keyword evidence="11 13" id="KW-0472">Membrane</keyword>
<dbReference type="PRINTS" id="PR00121">
    <property type="entry name" value="NAKATPASE"/>
</dbReference>
<dbReference type="InterPro" id="IPR036412">
    <property type="entry name" value="HAD-like_sf"/>
</dbReference>
<dbReference type="InterPro" id="IPR047819">
    <property type="entry name" value="P5A-ATPase_N"/>
</dbReference>
<keyword evidence="7 13" id="KW-0067">ATP-binding</keyword>
<dbReference type="Gene3D" id="1.20.1110.10">
    <property type="entry name" value="Calcium-transporting ATPase, transmembrane domain"/>
    <property type="match status" value="1"/>
</dbReference>
<keyword evidence="9 13" id="KW-1278">Translocase</keyword>
<dbReference type="NCBIfam" id="TIGR01494">
    <property type="entry name" value="ATPase_P-type"/>
    <property type="match status" value="2"/>
</dbReference>
<dbReference type="GO" id="GO:0016020">
    <property type="term" value="C:membrane"/>
    <property type="evidence" value="ECO:0007669"/>
    <property type="project" value="UniProtKB-SubCell"/>
</dbReference>
<keyword evidence="4 13" id="KW-0812">Transmembrane</keyword>
<feature type="transmembrane region" description="Helical" evidence="13">
    <location>
        <begin position="986"/>
        <end position="1002"/>
    </location>
</feature>
<dbReference type="GO" id="GO:0046872">
    <property type="term" value="F:metal ion binding"/>
    <property type="evidence" value="ECO:0007669"/>
    <property type="project" value="UniProtKB-UniRule"/>
</dbReference>
<keyword evidence="10 13" id="KW-1133">Transmembrane helix</keyword>
<evidence type="ECO:0000256" key="2">
    <source>
        <dbReference type="ARBA" id="ARBA00006000"/>
    </source>
</evidence>
<reference evidence="18" key="1">
    <citation type="submission" date="2021-11" db="EMBL/GenBank/DDBJ databases">
        <authorList>
            <person name="Schell T."/>
        </authorList>
    </citation>
    <scope>NUCLEOTIDE SEQUENCE</scope>
    <source>
        <strain evidence="18">M5</strain>
    </source>
</reference>
<evidence type="ECO:0000256" key="14">
    <source>
        <dbReference type="SAM" id="MobiDB-lite"/>
    </source>
</evidence>
<evidence type="ECO:0000256" key="13">
    <source>
        <dbReference type="RuleBase" id="RU362082"/>
    </source>
</evidence>
<dbReference type="Gene3D" id="3.40.50.1000">
    <property type="entry name" value="HAD superfamily/HAD-like"/>
    <property type="match status" value="1"/>
</dbReference>
<comment type="caution">
    <text evidence="18">The sequence shown here is derived from an EMBL/GenBank/DDBJ whole genome shotgun (WGS) entry which is preliminary data.</text>
</comment>
<evidence type="ECO:0000256" key="3">
    <source>
        <dbReference type="ARBA" id="ARBA00022553"/>
    </source>
</evidence>
<keyword evidence="5 13" id="KW-0479">Metal-binding</keyword>
<dbReference type="PANTHER" id="PTHR45630">
    <property type="entry name" value="CATION-TRANSPORTING ATPASE-RELATED"/>
    <property type="match status" value="1"/>
</dbReference>
<feature type="domain" description="Cation-transporting P-type ATPase N-terminal" evidence="16">
    <location>
        <begin position="136"/>
        <end position="186"/>
    </location>
</feature>
<sequence length="1336" mass="150851">MGQSDSLPVKINADGTDELELRGYRVHRGRCALACVALVLTFGLLLVLLVWRKDIKMWMFYKECSLQDASKILVKDTFGVFYEEDAAEERCGPILQPKTRFFVNKKVKYVWDTHTLQFNRLKFYDENVEFDSFHENPGGLGLQEVNERQQKYGANFIRITVLPVYRLILKEISNPFYLFQFYTIVVWMAQSYYDYSSLVLATTMIAVGSSVYETRKHMLSLKKKVQVAGSATVVRGGVEKRILTQQLVPGDILCINPLEDKVPFHCDAVLVEGTCSVDESMLTGESYPITKMPIPEDQEIFEYEVHKRHILFNGTQLLQGRPQGNNVYLKAVVIRTGFMTSKGELIRAILFPKPIHFRFYADLIQVAILFLVFGLGGMIYSTYTWIRNGGNTKEIILHSLDIVTFVVPPMLPAALTATTSFAQRRLREKKIFCLSAKHISLSGGVDVACFDKTGTLTETDIDLAGAIPIQEGEFRKPVLQLSTLSETHPLLQATATCHTLIKVNDQLNGYSIDRKMFDATKWNFTDGPAGVNADYGVETPHLVSSPLWNEESSPHPTVEYGLLKRFPFESAIKRMTVIAQRKGNEHYNVFIKGAPEIVAELCNPVTVPANYYHVLKHYTIQGYRVIALAVKTLSPHFTWTHIQQMTRDEVEANPELIGLLIMRNQLKKETIPAIRILHEARIRTVMVTGDNLQTAVTVAKDCDMIDRVQRIIQVEAAIIPASIHGAQHLQVLYNDPLATPEFIAGTMRKMHDVHNGNYCFAMDGPSFELLRIHDPALLDKCIHRGKVFARMAPEHKQHLIEALQKIGRQVAMVGDGCNDCGALRTADAGISLSMADASVAAPFTSQETNISCVAPLICEGRTTLDAAFGTFQFAIGICFIFFVGVLMLYSISTNPSDFQYLIWDFGIAIVPFFTIGNTTPPKYLHPRRPLRHLWAFLPLFSFFTFLAWQTIIMLIGWFYCQSQPWFEPFVFEPGKHPSNPSYEETTLFYLMCIGSIVAAFVFSPSEPYSRSSFSNSKTKEVFVAWVLEATAVVLCVMFITNEGFVYWCNFKTPPHTEYTVVILALGLAGGLFCFCWEKYLIRGWMYHWVWPRINRIRPPRHAYQKIEKELKSKPDWPKLGGKDISNDLERKPSQVEHPSPIVKVAGGFNVDEDQINPLSPGRNNSIRDLVGRSKTTFRTFQGSRRGGYTVNGSKLERDFVHESIPLTVQAVPPIPRSPLPLTSDEDESGDNFPPPPLSLPDEFLSAQSSPVQFLAIRPFDDEEQAVAPPPFDIDVQQRSPLSRGGQGMFQLVDEMHNDEPDSDVQLLAYRITRRPSDLSPSQQRRHLNGHGPHPIE</sequence>
<dbReference type="InterPro" id="IPR018303">
    <property type="entry name" value="ATPase_P-typ_P_site"/>
</dbReference>
<evidence type="ECO:0000256" key="9">
    <source>
        <dbReference type="ARBA" id="ARBA00022967"/>
    </source>
</evidence>
<dbReference type="GO" id="GO:0015203">
    <property type="term" value="F:polyamine transmembrane transporter activity"/>
    <property type="evidence" value="ECO:0007669"/>
    <property type="project" value="TreeGrafter"/>
</dbReference>
<dbReference type="Pfam" id="PF00122">
    <property type="entry name" value="E1-E2_ATPase"/>
    <property type="match status" value="1"/>
</dbReference>
<name>A0A8J2WG69_9CRUS</name>
<dbReference type="SUPFAM" id="SSF56784">
    <property type="entry name" value="HAD-like"/>
    <property type="match status" value="1"/>
</dbReference>
<feature type="region of interest" description="Disordered" evidence="14">
    <location>
        <begin position="1312"/>
        <end position="1336"/>
    </location>
</feature>
<dbReference type="Proteomes" id="UP000789390">
    <property type="component" value="Unassembled WGS sequence"/>
</dbReference>
<proteinExistence type="inferred from homology"/>
<dbReference type="InterPro" id="IPR059000">
    <property type="entry name" value="ATPase_P-type_domA"/>
</dbReference>
<evidence type="ECO:0000256" key="1">
    <source>
        <dbReference type="ARBA" id="ARBA00004141"/>
    </source>
</evidence>
<dbReference type="NCBIfam" id="TIGR01657">
    <property type="entry name" value="P-ATPase-V"/>
    <property type="match status" value="1"/>
</dbReference>
<dbReference type="Pfam" id="PF00690">
    <property type="entry name" value="Cation_ATPase_N"/>
    <property type="match status" value="1"/>
</dbReference>
<dbReference type="SUPFAM" id="SSF81653">
    <property type="entry name" value="Calcium ATPase, transduction domain A"/>
    <property type="match status" value="1"/>
</dbReference>
<dbReference type="GO" id="GO:0016887">
    <property type="term" value="F:ATP hydrolysis activity"/>
    <property type="evidence" value="ECO:0007669"/>
    <property type="project" value="InterPro"/>
</dbReference>
<evidence type="ECO:0000256" key="7">
    <source>
        <dbReference type="ARBA" id="ARBA00022840"/>
    </source>
</evidence>
<feature type="region of interest" description="Disordered" evidence="14">
    <location>
        <begin position="1114"/>
        <end position="1136"/>
    </location>
</feature>
<dbReference type="PRINTS" id="PR00119">
    <property type="entry name" value="CATATPASE"/>
</dbReference>
<dbReference type="SFLD" id="SFLDS00003">
    <property type="entry name" value="Haloacid_Dehalogenase"/>
    <property type="match status" value="1"/>
</dbReference>
<dbReference type="InterPro" id="IPR023299">
    <property type="entry name" value="ATPase_P-typ_cyto_dom_N"/>
</dbReference>
<evidence type="ECO:0000313" key="19">
    <source>
        <dbReference type="Proteomes" id="UP000789390"/>
    </source>
</evidence>
<protein>
    <recommendedName>
        <fullName evidence="13">Cation-transporting ATPase</fullName>
        <ecNumber evidence="13">7.2.2.-</ecNumber>
    </recommendedName>
</protein>
<dbReference type="InterPro" id="IPR044492">
    <property type="entry name" value="P_typ_ATPase_HD_dom"/>
</dbReference>
<dbReference type="InterPro" id="IPR023298">
    <property type="entry name" value="ATPase_P-typ_TM_dom_sf"/>
</dbReference>
<dbReference type="GO" id="GO:0006874">
    <property type="term" value="P:intracellular calcium ion homeostasis"/>
    <property type="evidence" value="ECO:0007669"/>
    <property type="project" value="TreeGrafter"/>
</dbReference>
<feature type="transmembrane region" description="Helical" evidence="13">
    <location>
        <begin position="936"/>
        <end position="959"/>
    </location>
</feature>
<evidence type="ECO:0000256" key="11">
    <source>
        <dbReference type="ARBA" id="ARBA00023136"/>
    </source>
</evidence>
<evidence type="ECO:0000256" key="4">
    <source>
        <dbReference type="ARBA" id="ARBA00022692"/>
    </source>
</evidence>
<evidence type="ECO:0000256" key="12">
    <source>
        <dbReference type="ARBA" id="ARBA00049360"/>
    </source>
</evidence>
<dbReference type="InterPro" id="IPR004014">
    <property type="entry name" value="ATPase_P-typ_cation-transptr_N"/>
</dbReference>
<dbReference type="Gene3D" id="3.40.1110.10">
    <property type="entry name" value="Calcium-transporting ATPase, cytoplasmic domain N"/>
    <property type="match status" value="1"/>
</dbReference>